<dbReference type="GO" id="GO:0000981">
    <property type="term" value="F:DNA-binding transcription factor activity, RNA polymerase II-specific"/>
    <property type="evidence" value="ECO:0007669"/>
    <property type="project" value="InterPro"/>
</dbReference>
<sequence length="520" mass="54882">MSASHLSVDDLSALSKGQVPFELAAALVYPSLAPQDAYPSSSASYPTRQDAFPAYPSAGYHYVNDQPSTFSPAGFPSGDISLHDAIAEALVTAQLQQHPPSPPSHMHYPVRWPAADNFGPFNMAHGTIGPSVHQDMPLLHPQAAVAPESAYQPLPPDAHRSAAQPAWSVSGSLDPVTGVFQRSSEHPRMRTAQACEKCRIRKAKCSGEHPFCQRCRSRGLLCEYAPERRMRGPNKNKRKSVSGTGPDRRSSTPHSERRMSVASTSSSSSEADHPVLDIPPAVVAAVVASAAHSPELISPSPFVDPARPHSHPSPLRFGLPEPIEPIPVHTPEQQHIGRRPRPPPLNLDSASFFPALPSGPSEHTVPASAVPAGFADDTTPTVHPAARRASLPAYLAVTPSAGDGAPASFSPSDSVPPTMDTLSVHSHSRSNSNSNSTPGSLHAPLTPLSLPDSMPAHGDIAYPGDFDLGTLGAVEHGKEGGQAGFDQTVADVLRSPLLDPAGKPPGVVRWNGEVETIPSE</sequence>
<dbReference type="EMBL" id="HE796958">
    <property type="protein sequence ID" value="CCL99936.1"/>
    <property type="molecule type" value="Genomic_DNA"/>
</dbReference>
<organism evidence="4 5">
    <name type="scientific">Fibroporia radiculosa</name>
    <dbReference type="NCBI Taxonomy" id="599839"/>
    <lineage>
        <taxon>Eukaryota</taxon>
        <taxon>Fungi</taxon>
        <taxon>Dikarya</taxon>
        <taxon>Basidiomycota</taxon>
        <taxon>Agaricomycotina</taxon>
        <taxon>Agaricomycetes</taxon>
        <taxon>Polyporales</taxon>
        <taxon>Fibroporiaceae</taxon>
        <taxon>Fibroporia</taxon>
    </lineage>
</organism>
<evidence type="ECO:0000313" key="5">
    <source>
        <dbReference type="Proteomes" id="UP000006352"/>
    </source>
</evidence>
<reference evidence="4 5" key="1">
    <citation type="journal article" date="2012" name="Appl. Environ. Microbiol.">
        <title>Short-read sequencing for genomic analysis of the brown rot fungus Fibroporia radiculosa.</title>
        <authorList>
            <person name="Tang J.D."/>
            <person name="Perkins A.D."/>
            <person name="Sonstegard T.S."/>
            <person name="Schroeder S.G."/>
            <person name="Burgess S.C."/>
            <person name="Diehl S.V."/>
        </authorList>
    </citation>
    <scope>NUCLEOTIDE SEQUENCE [LARGE SCALE GENOMIC DNA]</scope>
    <source>
        <strain evidence="4 5">TFFH 294</strain>
    </source>
</reference>
<gene>
    <name evidence="4" type="ORF">FIBRA_01961</name>
</gene>
<dbReference type="InterPro" id="IPR036864">
    <property type="entry name" value="Zn2-C6_fun-type_DNA-bd_sf"/>
</dbReference>
<keyword evidence="5" id="KW-1185">Reference proteome</keyword>
<evidence type="ECO:0000256" key="1">
    <source>
        <dbReference type="ARBA" id="ARBA00023242"/>
    </source>
</evidence>
<dbReference type="RefSeq" id="XP_012179219.1">
    <property type="nucleotide sequence ID" value="XM_012323829.1"/>
</dbReference>
<dbReference type="SMART" id="SM00066">
    <property type="entry name" value="GAL4"/>
    <property type="match status" value="1"/>
</dbReference>
<feature type="compositionally biased region" description="Basic and acidic residues" evidence="2">
    <location>
        <begin position="246"/>
        <end position="259"/>
    </location>
</feature>
<feature type="region of interest" description="Disordered" evidence="2">
    <location>
        <begin position="403"/>
        <end position="449"/>
    </location>
</feature>
<dbReference type="PROSITE" id="PS00463">
    <property type="entry name" value="ZN2_CY6_FUNGAL_1"/>
    <property type="match status" value="1"/>
</dbReference>
<dbReference type="AlphaFoldDB" id="J4I8S8"/>
<dbReference type="Proteomes" id="UP000006352">
    <property type="component" value="Unassembled WGS sequence"/>
</dbReference>
<dbReference type="CDD" id="cd00067">
    <property type="entry name" value="GAL4"/>
    <property type="match status" value="1"/>
</dbReference>
<feature type="compositionally biased region" description="Low complexity" evidence="2">
    <location>
        <begin position="423"/>
        <end position="436"/>
    </location>
</feature>
<name>J4I8S8_9APHY</name>
<dbReference type="InterPro" id="IPR050987">
    <property type="entry name" value="AtrR-like"/>
</dbReference>
<dbReference type="SUPFAM" id="SSF57701">
    <property type="entry name" value="Zn2/Cys6 DNA-binding domain"/>
    <property type="match status" value="1"/>
</dbReference>
<dbReference type="STRING" id="599839.J4I8S8"/>
<dbReference type="PROSITE" id="PS50048">
    <property type="entry name" value="ZN2_CY6_FUNGAL_2"/>
    <property type="match status" value="1"/>
</dbReference>
<feature type="domain" description="Zn(2)-C6 fungal-type" evidence="3">
    <location>
        <begin position="194"/>
        <end position="224"/>
    </location>
</feature>
<evidence type="ECO:0000259" key="3">
    <source>
        <dbReference type="PROSITE" id="PS50048"/>
    </source>
</evidence>
<dbReference type="PANTHER" id="PTHR46910">
    <property type="entry name" value="TRANSCRIPTION FACTOR PDR1"/>
    <property type="match status" value="1"/>
</dbReference>
<dbReference type="PANTHER" id="PTHR46910:SF1">
    <property type="entry name" value="MISCELLANEOUS ZN(II)2CYS6 TRANSCRIPTION FACTOR (EUROFUNG)-RELATED"/>
    <property type="match status" value="1"/>
</dbReference>
<dbReference type="Gene3D" id="4.10.240.10">
    <property type="entry name" value="Zn(2)-C6 fungal-type DNA-binding domain"/>
    <property type="match status" value="1"/>
</dbReference>
<dbReference type="OrthoDB" id="2399539at2759"/>
<dbReference type="GO" id="GO:0008270">
    <property type="term" value="F:zinc ion binding"/>
    <property type="evidence" value="ECO:0007669"/>
    <property type="project" value="InterPro"/>
</dbReference>
<keyword evidence="1" id="KW-0539">Nucleus</keyword>
<protein>
    <recommendedName>
        <fullName evidence="3">Zn(2)-C6 fungal-type domain-containing protein</fullName>
    </recommendedName>
</protein>
<dbReference type="HOGENOM" id="CLU_523774_0_0_1"/>
<proteinExistence type="predicted"/>
<dbReference type="Pfam" id="PF00172">
    <property type="entry name" value="Zn_clus"/>
    <property type="match status" value="1"/>
</dbReference>
<feature type="compositionally biased region" description="Low complexity" evidence="2">
    <location>
        <begin position="260"/>
        <end position="269"/>
    </location>
</feature>
<dbReference type="InterPro" id="IPR001138">
    <property type="entry name" value="Zn2Cys6_DnaBD"/>
</dbReference>
<dbReference type="GeneID" id="24094847"/>
<accession>J4I8S8</accession>
<evidence type="ECO:0000256" key="2">
    <source>
        <dbReference type="SAM" id="MobiDB-lite"/>
    </source>
</evidence>
<evidence type="ECO:0000313" key="4">
    <source>
        <dbReference type="EMBL" id="CCL99936.1"/>
    </source>
</evidence>
<feature type="region of interest" description="Disordered" evidence="2">
    <location>
        <begin position="230"/>
        <end position="274"/>
    </location>
</feature>
<dbReference type="InParanoid" id="J4I8S8"/>
<feature type="compositionally biased region" description="Basic residues" evidence="2">
    <location>
        <begin position="231"/>
        <end position="240"/>
    </location>
</feature>